<proteinExistence type="predicted"/>
<protein>
    <submittedName>
        <fullName evidence="2">Uncharacterized protein</fullName>
    </submittedName>
</protein>
<reference evidence="2" key="1">
    <citation type="submission" date="2020-01" db="EMBL/GenBank/DDBJ databases">
        <authorList>
            <consortium name="DOE Joint Genome Institute"/>
            <person name="Haridas S."/>
            <person name="Albert R."/>
            <person name="Binder M."/>
            <person name="Bloem J."/>
            <person name="Labutti K."/>
            <person name="Salamov A."/>
            <person name="Andreopoulos B."/>
            <person name="Baker S.E."/>
            <person name="Barry K."/>
            <person name="Bills G."/>
            <person name="Bluhm B.H."/>
            <person name="Cannon C."/>
            <person name="Castanera R."/>
            <person name="Culley D.E."/>
            <person name="Daum C."/>
            <person name="Ezra D."/>
            <person name="Gonzalez J.B."/>
            <person name="Henrissat B."/>
            <person name="Kuo A."/>
            <person name="Liang C."/>
            <person name="Lipzen A."/>
            <person name="Lutzoni F."/>
            <person name="Magnuson J."/>
            <person name="Mondo S."/>
            <person name="Nolan M."/>
            <person name="Ohm R."/>
            <person name="Pangilinan J."/>
            <person name="Park H.-J."/>
            <person name="Ramirez L."/>
            <person name="Alfaro M."/>
            <person name="Sun H."/>
            <person name="Tritt A."/>
            <person name="Yoshinaga Y."/>
            <person name="Zwiers L.-H."/>
            <person name="Turgeon B.G."/>
            <person name="Goodwin S.B."/>
            <person name="Spatafora J.W."/>
            <person name="Crous P.W."/>
            <person name="Grigoriev I.V."/>
        </authorList>
    </citation>
    <scope>NUCLEOTIDE SEQUENCE</scope>
    <source>
        <strain evidence="2">CBS 342.82</strain>
    </source>
</reference>
<sequence length="99" mass="11136">MSRYFSTTAQAFLKFIWKGTEPVTKYEDLIKSKLSDNSKLALADTVEIAGQPHVSSKDPKLRVSGQVYKGNVRLTSVHAYDDGTVEYSKQSYNEAQKKD</sequence>
<gene>
    <name evidence="2" type="ORF">K489DRAFT_412070</name>
</gene>
<accession>A0A6J3LWL3</accession>
<evidence type="ECO:0000313" key="1">
    <source>
        <dbReference type="Proteomes" id="UP000504637"/>
    </source>
</evidence>
<evidence type="ECO:0000313" key="2">
    <source>
        <dbReference type="RefSeq" id="XP_033457079.1"/>
    </source>
</evidence>
<organism evidence="2">
    <name type="scientific">Dissoconium aciculare CBS 342.82</name>
    <dbReference type="NCBI Taxonomy" id="1314786"/>
    <lineage>
        <taxon>Eukaryota</taxon>
        <taxon>Fungi</taxon>
        <taxon>Dikarya</taxon>
        <taxon>Ascomycota</taxon>
        <taxon>Pezizomycotina</taxon>
        <taxon>Dothideomycetes</taxon>
        <taxon>Dothideomycetidae</taxon>
        <taxon>Mycosphaerellales</taxon>
        <taxon>Dissoconiaceae</taxon>
        <taxon>Dissoconium</taxon>
    </lineage>
</organism>
<reference evidence="2" key="2">
    <citation type="submission" date="2020-04" db="EMBL/GenBank/DDBJ databases">
        <authorList>
            <consortium name="NCBI Genome Project"/>
        </authorList>
    </citation>
    <scope>NUCLEOTIDE SEQUENCE</scope>
    <source>
        <strain evidence="2">CBS 342.82</strain>
    </source>
</reference>
<dbReference type="AlphaFoldDB" id="A0A6J3LWL3"/>
<dbReference type="Proteomes" id="UP000504637">
    <property type="component" value="Unplaced"/>
</dbReference>
<name>A0A6J3LWL3_9PEZI</name>
<dbReference type="GeneID" id="54365683"/>
<reference evidence="2" key="3">
    <citation type="submission" date="2025-08" db="UniProtKB">
        <authorList>
            <consortium name="RefSeq"/>
        </authorList>
    </citation>
    <scope>IDENTIFICATION</scope>
    <source>
        <strain evidence="2">CBS 342.82</strain>
    </source>
</reference>
<dbReference type="RefSeq" id="XP_033457079.1">
    <property type="nucleotide sequence ID" value="XM_033607884.1"/>
</dbReference>
<keyword evidence="1" id="KW-1185">Reference proteome</keyword>
<dbReference type="OrthoDB" id="5346621at2759"/>